<protein>
    <recommendedName>
        <fullName evidence="1">N,N-dimethylformamidase beta subunit-like C-terminal domain-containing protein</fullName>
    </recommendedName>
</protein>
<keyword evidence="3" id="KW-1185">Reference proteome</keyword>
<dbReference type="Pfam" id="PF20254">
    <property type="entry name" value="DMFA2_C"/>
    <property type="match status" value="1"/>
</dbReference>
<dbReference type="EMBL" id="CP065053">
    <property type="protein sequence ID" value="QPI52209.1"/>
    <property type="molecule type" value="Genomic_DNA"/>
</dbReference>
<accession>A0AA48WIQ4</accession>
<feature type="domain" description="N,N-dimethylformamidase beta subunit-like C-terminal" evidence="1">
    <location>
        <begin position="53"/>
        <end position="431"/>
    </location>
</feature>
<proteinExistence type="predicted"/>
<sequence>MIRGYPARASVVPGERLALHVSTDAARFRVWFYRWWDGAELMLRSEWHSGRFAPARGADEDWHWPRYEFAIPLAWPSSVYIAYLEDEGGPPFDIALSSAAALFVVRGRGGADVLYKIPLATFHAYNYSGGGCLYANPPRSRSPPGTRLSLLRPGGGIGGEPWGAPDYYDEGSARQTFAHWDAPFIRWLAGEGYSADFCLNSDIHHDVGLLARGYRLLLSVGHDEYWSEDARDHVEDFIGSGGNVAFFAANVCWRRIHYVDEGGAIVCLQGGPYGARDHWWPVTGAGRPEDALAGVSYRHGGGWWDGPRSTQGYVVQQAGHWVFSGTGMKNGDVFDAVSSPPLVGYECDGAQLAYMDGADGVVRLATQAGSNGTPASFVLLAANMLGEGWQELPARSGFAAREGVHAATMGIHTRKGAVFTTGTTDWAQVLASGNNAVVVRITRNVLAHLTTL</sequence>
<dbReference type="InterPro" id="IPR046540">
    <property type="entry name" value="DMFA2_C"/>
</dbReference>
<organism evidence="2 3">
    <name type="scientific">Massilia antarctica</name>
    <dbReference type="NCBI Taxonomy" id="2765360"/>
    <lineage>
        <taxon>Bacteria</taxon>
        <taxon>Pseudomonadati</taxon>
        <taxon>Pseudomonadota</taxon>
        <taxon>Betaproteobacteria</taxon>
        <taxon>Burkholderiales</taxon>
        <taxon>Oxalobacteraceae</taxon>
        <taxon>Telluria group</taxon>
        <taxon>Massilia</taxon>
    </lineage>
</organism>
<dbReference type="Proteomes" id="UP000662888">
    <property type="component" value="Chromosome"/>
</dbReference>
<evidence type="ECO:0000313" key="3">
    <source>
        <dbReference type="Proteomes" id="UP000662888"/>
    </source>
</evidence>
<evidence type="ECO:0000259" key="1">
    <source>
        <dbReference type="Pfam" id="PF20254"/>
    </source>
</evidence>
<evidence type="ECO:0000313" key="2">
    <source>
        <dbReference type="EMBL" id="QPI52209.1"/>
    </source>
</evidence>
<gene>
    <name evidence="2" type="ORF">IV454_12350</name>
</gene>
<name>A0AA48WIQ4_9BURK</name>
<reference evidence="2 3" key="1">
    <citation type="submission" date="2020-11" db="EMBL/GenBank/DDBJ databases">
        <authorList>
            <person name="Sun Q."/>
        </authorList>
    </citation>
    <scope>NUCLEOTIDE SEQUENCE [LARGE SCALE GENOMIC DNA]</scope>
    <source>
        <strain evidence="2 3">P8398</strain>
    </source>
</reference>